<keyword evidence="10" id="KW-1185">Reference proteome</keyword>
<keyword evidence="4 8" id="KW-0479">Metal-binding</keyword>
<evidence type="ECO:0000256" key="1">
    <source>
        <dbReference type="ARBA" id="ARBA00001971"/>
    </source>
</evidence>
<evidence type="ECO:0000256" key="5">
    <source>
        <dbReference type="ARBA" id="ARBA00023002"/>
    </source>
</evidence>
<dbReference type="GO" id="GO:0004497">
    <property type="term" value="F:monooxygenase activity"/>
    <property type="evidence" value="ECO:0007669"/>
    <property type="project" value="UniProtKB-KW"/>
</dbReference>
<dbReference type="PRINTS" id="PR00359">
    <property type="entry name" value="BP450"/>
</dbReference>
<dbReference type="Proteomes" id="UP000523447">
    <property type="component" value="Unassembled WGS sequence"/>
</dbReference>
<protein>
    <submittedName>
        <fullName evidence="9">Cytochrome P450</fullName>
    </submittedName>
</protein>
<dbReference type="AlphaFoldDB" id="A0A7X6RIH5"/>
<evidence type="ECO:0000256" key="8">
    <source>
        <dbReference type="RuleBase" id="RU000461"/>
    </source>
</evidence>
<dbReference type="PROSITE" id="PS00086">
    <property type="entry name" value="CYTOCHROME_P450"/>
    <property type="match status" value="1"/>
</dbReference>
<evidence type="ECO:0000256" key="3">
    <source>
        <dbReference type="ARBA" id="ARBA00022617"/>
    </source>
</evidence>
<evidence type="ECO:0000256" key="7">
    <source>
        <dbReference type="ARBA" id="ARBA00023033"/>
    </source>
</evidence>
<dbReference type="InterPro" id="IPR001128">
    <property type="entry name" value="Cyt_P450"/>
</dbReference>
<dbReference type="EMBL" id="JAAXPE010000016">
    <property type="protein sequence ID" value="NKY87187.1"/>
    <property type="molecule type" value="Genomic_DNA"/>
</dbReference>
<dbReference type="CDD" id="cd11029">
    <property type="entry name" value="CYP107-like"/>
    <property type="match status" value="1"/>
</dbReference>
<organism evidence="9 10">
    <name type="scientific">Nocardia veterana</name>
    <dbReference type="NCBI Taxonomy" id="132249"/>
    <lineage>
        <taxon>Bacteria</taxon>
        <taxon>Bacillati</taxon>
        <taxon>Actinomycetota</taxon>
        <taxon>Actinomycetes</taxon>
        <taxon>Mycobacteriales</taxon>
        <taxon>Nocardiaceae</taxon>
        <taxon>Nocardia</taxon>
    </lineage>
</organism>
<dbReference type="InterPro" id="IPR017972">
    <property type="entry name" value="Cyt_P450_CS"/>
</dbReference>
<dbReference type="PANTHER" id="PTHR46696">
    <property type="entry name" value="P450, PUTATIVE (EUROFUNG)-RELATED"/>
    <property type="match status" value="1"/>
</dbReference>
<keyword evidence="6 8" id="KW-0408">Iron</keyword>
<name>A0A7X6RIH5_9NOCA</name>
<dbReference type="Gene3D" id="1.10.630.10">
    <property type="entry name" value="Cytochrome P450"/>
    <property type="match status" value="1"/>
</dbReference>
<dbReference type="RefSeq" id="WP_040718968.1">
    <property type="nucleotide sequence ID" value="NZ_CAWPHS010000008.1"/>
</dbReference>
<dbReference type="Pfam" id="PF00067">
    <property type="entry name" value="p450"/>
    <property type="match status" value="2"/>
</dbReference>
<dbReference type="InterPro" id="IPR036396">
    <property type="entry name" value="Cyt_P450_sf"/>
</dbReference>
<evidence type="ECO:0000313" key="9">
    <source>
        <dbReference type="EMBL" id="NKY87187.1"/>
    </source>
</evidence>
<dbReference type="SUPFAM" id="SSF48264">
    <property type="entry name" value="Cytochrome P450"/>
    <property type="match status" value="1"/>
</dbReference>
<dbReference type="FunFam" id="1.10.630.10:FF:000018">
    <property type="entry name" value="Cytochrome P450 monooxygenase"/>
    <property type="match status" value="1"/>
</dbReference>
<keyword evidence="3 8" id="KW-0349">Heme</keyword>
<evidence type="ECO:0000313" key="10">
    <source>
        <dbReference type="Proteomes" id="UP000523447"/>
    </source>
</evidence>
<evidence type="ECO:0000256" key="6">
    <source>
        <dbReference type="ARBA" id="ARBA00023004"/>
    </source>
</evidence>
<gene>
    <name evidence="9" type="ORF">HGA07_16295</name>
</gene>
<comment type="caution">
    <text evidence="9">The sequence shown here is derived from an EMBL/GenBank/DDBJ whole genome shotgun (WGS) entry which is preliminary data.</text>
</comment>
<evidence type="ECO:0000256" key="2">
    <source>
        <dbReference type="ARBA" id="ARBA00010617"/>
    </source>
</evidence>
<dbReference type="PRINTS" id="PR00385">
    <property type="entry name" value="P450"/>
</dbReference>
<comment type="similarity">
    <text evidence="2 8">Belongs to the cytochrome P450 family.</text>
</comment>
<comment type="cofactor">
    <cofactor evidence="1">
        <name>heme</name>
        <dbReference type="ChEBI" id="CHEBI:30413"/>
    </cofactor>
</comment>
<keyword evidence="7 8" id="KW-0503">Monooxygenase</keyword>
<evidence type="ECO:0000256" key="4">
    <source>
        <dbReference type="ARBA" id="ARBA00022723"/>
    </source>
</evidence>
<dbReference type="InterPro" id="IPR002397">
    <property type="entry name" value="Cyt_P450_B"/>
</dbReference>
<dbReference type="PANTHER" id="PTHR46696:SF1">
    <property type="entry name" value="CYTOCHROME P450 YJIB-RELATED"/>
    <property type="match status" value="1"/>
</dbReference>
<dbReference type="GO" id="GO:0016705">
    <property type="term" value="F:oxidoreductase activity, acting on paired donors, with incorporation or reduction of molecular oxygen"/>
    <property type="evidence" value="ECO:0007669"/>
    <property type="project" value="InterPro"/>
</dbReference>
<proteinExistence type="inferred from homology"/>
<dbReference type="GO" id="GO:0005506">
    <property type="term" value="F:iron ion binding"/>
    <property type="evidence" value="ECO:0007669"/>
    <property type="project" value="InterPro"/>
</dbReference>
<reference evidence="9 10" key="1">
    <citation type="submission" date="2020-04" db="EMBL/GenBank/DDBJ databases">
        <title>MicrobeNet Type strains.</title>
        <authorList>
            <person name="Nicholson A.C."/>
        </authorList>
    </citation>
    <scope>NUCLEOTIDE SEQUENCE [LARGE SCALE GENOMIC DNA]</scope>
    <source>
        <strain evidence="9 10">DSM 44445</strain>
    </source>
</reference>
<keyword evidence="5 8" id="KW-0560">Oxidoreductase</keyword>
<sequence length="405" mass="44619">MKQEPIVLDLTGADIHAENERIRERGPVTLVELPGGVPAWSVTDAAVLKSLLSDPRVSKDPRQHWSAYINGDINESWPLQPWVAARNMFTAYGSEHRRLRKLVAPAFTHRRTTAMRPRIEAIVADLLQRLAATPPGEVVDLRPNYAYPVPIRVISELLGVPEHLDAAIHACVDGFFDTSFTPEQAQANFIEMGRLVGELVAFRREQPGDDITSVLIATRDEDGAQLSETELVDTLMLVVNAGHETTLNLIDQAIVALLTHPEQRADVVSGRVPWTELVEETLRYQPPVNHLPLRYAVEDIAIGETLIPKGEPILAGYGAACRDPKVHGETTTAFDVHRTNKEHLAFGHGAHHCLGAPLARMEATIALPAIFARFPEMRLAVDPAELKPLGSFISNGHISVPVHLR</sequence>
<dbReference type="GO" id="GO:0020037">
    <property type="term" value="F:heme binding"/>
    <property type="evidence" value="ECO:0007669"/>
    <property type="project" value="InterPro"/>
</dbReference>
<accession>A0A7X6RIH5</accession>